<dbReference type="EMBL" id="OV696704">
    <property type="protein sequence ID" value="CAH1252406.1"/>
    <property type="molecule type" value="Genomic_DNA"/>
</dbReference>
<dbReference type="SUPFAM" id="SSF57535">
    <property type="entry name" value="Complement control module/SCR domain"/>
    <property type="match status" value="1"/>
</dbReference>
<feature type="transmembrane region" description="Helical" evidence="10">
    <location>
        <begin position="453"/>
        <end position="473"/>
    </location>
</feature>
<name>A0A8J9ZFY6_BRALA</name>
<dbReference type="GO" id="GO:0016020">
    <property type="term" value="C:membrane"/>
    <property type="evidence" value="ECO:0007669"/>
    <property type="project" value="UniProtKB-SubCell"/>
</dbReference>
<dbReference type="SMART" id="SM00130">
    <property type="entry name" value="KR"/>
    <property type="match status" value="1"/>
</dbReference>
<keyword evidence="3 10" id="KW-0812">Transmembrane</keyword>
<reference evidence="14" key="1">
    <citation type="submission" date="2022-01" db="EMBL/GenBank/DDBJ databases">
        <authorList>
            <person name="Braso-Vives M."/>
        </authorList>
    </citation>
    <scope>NUCLEOTIDE SEQUENCE</scope>
</reference>
<dbReference type="Gene3D" id="2.10.70.10">
    <property type="entry name" value="Complement Module, domain 1"/>
    <property type="match status" value="1"/>
</dbReference>
<dbReference type="SMART" id="SM00032">
    <property type="entry name" value="CCP"/>
    <property type="match status" value="1"/>
</dbReference>
<keyword evidence="8" id="KW-0768">Sushi</keyword>
<keyword evidence="2 7" id="KW-0420">Kringle</keyword>
<dbReference type="InterPro" id="IPR035976">
    <property type="entry name" value="Sushi/SCR/CCP_sf"/>
</dbReference>
<organism evidence="14 15">
    <name type="scientific">Branchiostoma lanceolatum</name>
    <name type="common">Common lancelet</name>
    <name type="synonym">Amphioxus lanceolatum</name>
    <dbReference type="NCBI Taxonomy" id="7740"/>
    <lineage>
        <taxon>Eukaryota</taxon>
        <taxon>Metazoa</taxon>
        <taxon>Chordata</taxon>
        <taxon>Cephalochordata</taxon>
        <taxon>Leptocardii</taxon>
        <taxon>Amphioxiformes</taxon>
        <taxon>Branchiostomatidae</taxon>
        <taxon>Branchiostoma</taxon>
    </lineage>
</organism>
<dbReference type="SUPFAM" id="SSF57440">
    <property type="entry name" value="Kringle-like"/>
    <property type="match status" value="1"/>
</dbReference>
<dbReference type="GO" id="GO:0005230">
    <property type="term" value="F:extracellular ligand-gated monoatomic ion channel activity"/>
    <property type="evidence" value="ECO:0007669"/>
    <property type="project" value="InterPro"/>
</dbReference>
<evidence type="ECO:0000256" key="6">
    <source>
        <dbReference type="ARBA" id="ARBA00023157"/>
    </source>
</evidence>
<evidence type="ECO:0000256" key="8">
    <source>
        <dbReference type="PROSITE-ProRule" id="PRU00302"/>
    </source>
</evidence>
<feature type="chain" id="PRO_5035427286" evidence="11">
    <location>
        <begin position="20"/>
        <end position="650"/>
    </location>
</feature>
<dbReference type="InterPro" id="IPR036734">
    <property type="entry name" value="Neur_chan_lig-bd_sf"/>
</dbReference>
<dbReference type="InterPro" id="IPR038050">
    <property type="entry name" value="Neuro_actylchol_rec"/>
</dbReference>
<keyword evidence="6 8" id="KW-1015">Disulfide bond</keyword>
<evidence type="ECO:0000256" key="5">
    <source>
        <dbReference type="ARBA" id="ARBA00023136"/>
    </source>
</evidence>
<dbReference type="PRINTS" id="PR00018">
    <property type="entry name" value="KRINGLE"/>
</dbReference>
<feature type="domain" description="Kringle" evidence="12">
    <location>
        <begin position="63"/>
        <end position="144"/>
    </location>
</feature>
<evidence type="ECO:0000259" key="13">
    <source>
        <dbReference type="PROSITE" id="PS50923"/>
    </source>
</evidence>
<gene>
    <name evidence="14" type="primary">CHRNA6</name>
    <name evidence="14" type="ORF">BLAG_LOCUS12490</name>
</gene>
<dbReference type="CDD" id="cd19051">
    <property type="entry name" value="LGIC_TM_cation"/>
    <property type="match status" value="1"/>
</dbReference>
<evidence type="ECO:0000256" key="3">
    <source>
        <dbReference type="ARBA" id="ARBA00022692"/>
    </source>
</evidence>
<feature type="transmembrane region" description="Helical" evidence="10">
    <location>
        <begin position="629"/>
        <end position="648"/>
    </location>
</feature>
<dbReference type="Gene3D" id="2.70.170.10">
    <property type="entry name" value="Neurotransmitter-gated ion-channel ligand-binding domain"/>
    <property type="match status" value="1"/>
</dbReference>
<feature type="transmembrane region" description="Helical" evidence="10">
    <location>
        <begin position="479"/>
        <end position="503"/>
    </location>
</feature>
<keyword evidence="11" id="KW-0732">Signal</keyword>
<evidence type="ECO:0000256" key="11">
    <source>
        <dbReference type="SAM" id="SignalP"/>
    </source>
</evidence>
<dbReference type="AlphaFoldDB" id="A0A8J9ZFY6"/>
<keyword evidence="15" id="KW-1185">Reference proteome</keyword>
<evidence type="ECO:0000256" key="7">
    <source>
        <dbReference type="PROSITE-ProRule" id="PRU00121"/>
    </source>
</evidence>
<keyword evidence="4 10" id="KW-1133">Transmembrane helix</keyword>
<dbReference type="PROSITE" id="PS00021">
    <property type="entry name" value="KRINGLE_1"/>
    <property type="match status" value="1"/>
</dbReference>
<evidence type="ECO:0000256" key="4">
    <source>
        <dbReference type="ARBA" id="ARBA00022989"/>
    </source>
</evidence>
<proteinExistence type="predicted"/>
<dbReference type="CDD" id="cd00033">
    <property type="entry name" value="CCP"/>
    <property type="match status" value="1"/>
</dbReference>
<dbReference type="SUPFAM" id="SSF90112">
    <property type="entry name" value="Neurotransmitter-gated ion-channel transmembrane pore"/>
    <property type="match status" value="1"/>
</dbReference>
<dbReference type="InterPro" id="IPR018056">
    <property type="entry name" value="Kringle_CS"/>
</dbReference>
<dbReference type="Proteomes" id="UP000838412">
    <property type="component" value="Chromosome 19"/>
</dbReference>
<dbReference type="CDD" id="cd18989">
    <property type="entry name" value="LGIC_ECD_cation"/>
    <property type="match status" value="1"/>
</dbReference>
<feature type="domain" description="Sushi" evidence="13">
    <location>
        <begin position="146"/>
        <end position="206"/>
    </location>
</feature>
<dbReference type="Pfam" id="PF02932">
    <property type="entry name" value="Neur_chan_memb"/>
    <property type="match status" value="1"/>
</dbReference>
<protein>
    <submittedName>
        <fullName evidence="14">CHRNA6 protein</fullName>
    </submittedName>
</protein>
<evidence type="ECO:0000256" key="1">
    <source>
        <dbReference type="ARBA" id="ARBA00004141"/>
    </source>
</evidence>
<comment type="caution">
    <text evidence="7">Lacks conserved residue(s) required for the propagation of feature annotation.</text>
</comment>
<feature type="coiled-coil region" evidence="9">
    <location>
        <begin position="584"/>
        <end position="611"/>
    </location>
</feature>
<sequence>MISIFVIPVSSRLVLPCRAWCVEVQQVCGGGQVPGLEKTFSACDLLQSNSRQCHSKETPDGKDCFYGNGENYQGDRAFSSSGELCQTWSDAARLVTPSLREERYSWANLQGSYCRNPYSSAEPWCYVKDSQDLLVSATCAVDPCEGACESPANPENGRRVPMKGAYRTGDRVSFRCNEGYRITSGEQDAYCQQNGTWTSSPPECKTDGRARLTEELFDPDFYNPAFPPVGSITIFFRAALENVIQLIEQDGQILSSVIFRLIWNDSRLRWQNSRYPDVTEIRVAENRLWRPALALVNNADPLFEGFHSTSGARIFQNGEVVWDISQLLKTTCSLNARNFPFDEMECSTCIADEELQNSELLRCLGRDHRPVHSSRIDLVYCDMETTTKIRVDQWDTEWEVEGEEKGNYTQACIKLHMRRDPTFHMCTTIGPSVFLALLMAVTFLLPLDTGERLGYAMTIFLAMVVTLVFITDIVPTGKFLPVVAVIVLIYLCMMAIWMLLAFFSIKLSQKEGTLPRWARALFLRHLARMLLLGDLSKNRGDEKEPKIVSVDSTDKSILHSEKFEQSVVYYFHDKPAEKEKLQILHAIKQILTELQASVKSLREKAEENSKEEEEPETDYYNLAQVLDRICFVTYIVGLVIAIPLTGLYSP</sequence>
<comment type="subcellular location">
    <subcellularLocation>
        <location evidence="1">Membrane</location>
        <topology evidence="1">Multi-pass membrane protein</topology>
    </subcellularLocation>
</comment>
<dbReference type="Gene3D" id="2.40.20.10">
    <property type="entry name" value="Plasminogen Kringle 4"/>
    <property type="match status" value="1"/>
</dbReference>
<accession>A0A8J9ZFY6</accession>
<dbReference type="SUPFAM" id="SSF63712">
    <property type="entry name" value="Nicotinic receptor ligand binding domain-like"/>
    <property type="match status" value="1"/>
</dbReference>
<dbReference type="Pfam" id="PF00084">
    <property type="entry name" value="Sushi"/>
    <property type="match status" value="1"/>
</dbReference>
<evidence type="ECO:0000313" key="15">
    <source>
        <dbReference type="Proteomes" id="UP000838412"/>
    </source>
</evidence>
<evidence type="ECO:0000313" key="14">
    <source>
        <dbReference type="EMBL" id="CAH1252406.1"/>
    </source>
</evidence>
<keyword evidence="9" id="KW-0175">Coiled coil</keyword>
<dbReference type="Pfam" id="PF02931">
    <property type="entry name" value="Neur_chan_LBD"/>
    <property type="match status" value="1"/>
</dbReference>
<dbReference type="Pfam" id="PF00051">
    <property type="entry name" value="Kringle"/>
    <property type="match status" value="1"/>
</dbReference>
<dbReference type="InterPro" id="IPR006029">
    <property type="entry name" value="Neurotrans-gated_channel_TM"/>
</dbReference>
<dbReference type="PANTHER" id="PTHR18945">
    <property type="entry name" value="NEUROTRANSMITTER GATED ION CHANNEL"/>
    <property type="match status" value="1"/>
</dbReference>
<evidence type="ECO:0000259" key="12">
    <source>
        <dbReference type="PROSITE" id="PS50070"/>
    </source>
</evidence>
<dbReference type="GO" id="GO:0004888">
    <property type="term" value="F:transmembrane signaling receptor activity"/>
    <property type="evidence" value="ECO:0007669"/>
    <property type="project" value="InterPro"/>
</dbReference>
<dbReference type="Gene3D" id="1.20.58.390">
    <property type="entry name" value="Neurotransmitter-gated ion-channel transmembrane domain"/>
    <property type="match status" value="1"/>
</dbReference>
<dbReference type="InterPro" id="IPR000001">
    <property type="entry name" value="Kringle"/>
</dbReference>
<dbReference type="InterPro" id="IPR036719">
    <property type="entry name" value="Neuro-gated_channel_TM_sf"/>
</dbReference>
<dbReference type="InterPro" id="IPR006202">
    <property type="entry name" value="Neur_chan_lig-bd"/>
</dbReference>
<feature type="signal peptide" evidence="11">
    <location>
        <begin position="1"/>
        <end position="19"/>
    </location>
</feature>
<feature type="disulfide bond" evidence="8">
    <location>
        <begin position="148"/>
        <end position="191"/>
    </location>
</feature>
<dbReference type="OrthoDB" id="10036095at2759"/>
<dbReference type="InterPro" id="IPR038178">
    <property type="entry name" value="Kringle_sf"/>
</dbReference>
<evidence type="ECO:0000256" key="2">
    <source>
        <dbReference type="ARBA" id="ARBA00022572"/>
    </source>
</evidence>
<dbReference type="InterPro" id="IPR013806">
    <property type="entry name" value="Kringle-like"/>
</dbReference>
<dbReference type="InterPro" id="IPR000436">
    <property type="entry name" value="Sushi_SCR_CCP_dom"/>
</dbReference>
<feature type="transmembrane region" description="Helical" evidence="10">
    <location>
        <begin position="422"/>
        <end position="446"/>
    </location>
</feature>
<evidence type="ECO:0000256" key="9">
    <source>
        <dbReference type="SAM" id="Coils"/>
    </source>
</evidence>
<dbReference type="InterPro" id="IPR006201">
    <property type="entry name" value="Neur_channel"/>
</dbReference>
<dbReference type="PROSITE" id="PS50070">
    <property type="entry name" value="KRINGLE_2"/>
    <property type="match status" value="1"/>
</dbReference>
<dbReference type="PROSITE" id="PS50923">
    <property type="entry name" value="SUSHI"/>
    <property type="match status" value="1"/>
</dbReference>
<dbReference type="PRINTS" id="PR00252">
    <property type="entry name" value="NRIONCHANNEL"/>
</dbReference>
<keyword evidence="5 10" id="KW-0472">Membrane</keyword>
<evidence type="ECO:0000256" key="10">
    <source>
        <dbReference type="SAM" id="Phobius"/>
    </source>
</evidence>